<feature type="compositionally biased region" description="Polar residues" evidence="1">
    <location>
        <begin position="721"/>
        <end position="738"/>
    </location>
</feature>
<dbReference type="AlphaFoldDB" id="A2G2K5"/>
<dbReference type="CDD" id="cd04519">
    <property type="entry name" value="RasGAP"/>
    <property type="match status" value="1"/>
</dbReference>
<dbReference type="InParanoid" id="A2G2K5"/>
<dbReference type="Proteomes" id="UP000001542">
    <property type="component" value="Unassembled WGS sequence"/>
</dbReference>
<feature type="compositionally biased region" description="Polar residues" evidence="1">
    <location>
        <begin position="1"/>
        <end position="13"/>
    </location>
</feature>
<dbReference type="InterPro" id="IPR008936">
    <property type="entry name" value="Rho_GTPase_activation_prot"/>
</dbReference>
<accession>A2G2K5</accession>
<dbReference type="EMBL" id="DS114288">
    <property type="protein sequence ID" value="EAX88612.1"/>
    <property type="molecule type" value="Genomic_DNA"/>
</dbReference>
<feature type="compositionally biased region" description="Basic residues" evidence="1">
    <location>
        <begin position="764"/>
        <end position="773"/>
    </location>
</feature>
<name>A2G2K5_TRIV3</name>
<reference evidence="2" key="1">
    <citation type="submission" date="2006-10" db="EMBL/GenBank/DDBJ databases">
        <authorList>
            <person name="Amadeo P."/>
            <person name="Zhao Q."/>
            <person name="Wortman J."/>
            <person name="Fraser-Liggett C."/>
            <person name="Carlton J."/>
        </authorList>
    </citation>
    <scope>NUCLEOTIDE SEQUENCE</scope>
    <source>
        <strain evidence="2">G3</strain>
    </source>
</reference>
<dbReference type="VEuPathDB" id="TrichDB:TVAGG3_0327440"/>
<proteinExistence type="predicted"/>
<feature type="region of interest" description="Disordered" evidence="1">
    <location>
        <begin position="1"/>
        <end position="20"/>
    </location>
</feature>
<dbReference type="RefSeq" id="XP_001301542.1">
    <property type="nucleotide sequence ID" value="XM_001301541.1"/>
</dbReference>
<evidence type="ECO:0000313" key="2">
    <source>
        <dbReference type="EMBL" id="EAX88612.1"/>
    </source>
</evidence>
<evidence type="ECO:0008006" key="4">
    <source>
        <dbReference type="Google" id="ProtNLM"/>
    </source>
</evidence>
<organism evidence="2 3">
    <name type="scientific">Trichomonas vaginalis (strain ATCC PRA-98 / G3)</name>
    <dbReference type="NCBI Taxonomy" id="412133"/>
    <lineage>
        <taxon>Eukaryota</taxon>
        <taxon>Metamonada</taxon>
        <taxon>Parabasalia</taxon>
        <taxon>Trichomonadida</taxon>
        <taxon>Trichomonadidae</taxon>
        <taxon>Trichomonas</taxon>
    </lineage>
</organism>
<protein>
    <recommendedName>
        <fullName evidence="4">Ras-GAP domain-containing protein</fullName>
    </recommendedName>
</protein>
<sequence length="822" mass="92373">MSSAAPTEQQTQTADERKSHQDVLAGVAPCQYLNDIYNQPIILFEELGNRVAEFLKTPRYSEIPPYMEIPITESYKMFVNEFNNVPREQVFSPPQTIVDYTQYLSQQIPQKACFQIANAWPIAIPRISNTMEPLAAILIKMVSEANDPTAMLRFFSGVLFPKVWTNKPTAQNPVLLAASPCKFKGKSGHWAYILRESNEFFIVGYDKKTSTFVTKIQGIVSACAMSKNEESVIVKGDAGRIADFTPLDKEVVPLWTHLYKGENSSDEEEESSDKTEKKEVPFPYFFTKIDTYIPDIVYNAFYETCIANDLIVLRTCMLLDAPYEIADALLTIALHSRKVHTVFASVASFILEDDNCNPMEVISGRNFFCRFTMALYERFVSDYINNFMKKLVVYIDSHSKLDEKLFFSVIKYITMSSQYIPIQIRHFASILRSYAAMKFNSRGFVYLLLGAIFGITFVCEVIAKPTQVFEDYTPKNPELLKTISNMLKFVFRGAVLPDQFASANKRIVKHVLPTMEEFLFSLGDIADELPVYSAPSQEKTATAVAQVFNFILSHPQEFRKVYDGNLIENITYPPQIGWNFSVAIGDFFRQFYDRGAKRNKGNTVQKVKPPPLKFPQLPMYGVISAKKLGGGGGNVSYGGGAFEGSSFGLPARERDLNLPPKNYAMRLPLKPRNQDHNPLKKDLPDDDDLTTISDAPPMQARSRAADNISYQPPLPPPKLKVSTNAKEVSATETFSISDTTDDGGELARGKEAPSYMDTNDNDHHKKGRKQKVHKKIVIKDSGISGSKAELITQKVVNDGKSKVIVNTIRKTPRGVVNDNDSV</sequence>
<dbReference type="SMR" id="A2G2K5"/>
<evidence type="ECO:0000313" key="3">
    <source>
        <dbReference type="Proteomes" id="UP000001542"/>
    </source>
</evidence>
<reference evidence="2" key="2">
    <citation type="journal article" date="2007" name="Science">
        <title>Draft genome sequence of the sexually transmitted pathogen Trichomonas vaginalis.</title>
        <authorList>
            <person name="Carlton J.M."/>
            <person name="Hirt R.P."/>
            <person name="Silva J.C."/>
            <person name="Delcher A.L."/>
            <person name="Schatz M."/>
            <person name="Zhao Q."/>
            <person name="Wortman J.R."/>
            <person name="Bidwell S.L."/>
            <person name="Alsmark U.C.M."/>
            <person name="Besteiro S."/>
            <person name="Sicheritz-Ponten T."/>
            <person name="Noel C.J."/>
            <person name="Dacks J.B."/>
            <person name="Foster P.G."/>
            <person name="Simillion C."/>
            <person name="Van de Peer Y."/>
            <person name="Miranda-Saavedra D."/>
            <person name="Barton G.J."/>
            <person name="Westrop G.D."/>
            <person name="Mueller S."/>
            <person name="Dessi D."/>
            <person name="Fiori P.L."/>
            <person name="Ren Q."/>
            <person name="Paulsen I."/>
            <person name="Zhang H."/>
            <person name="Bastida-Corcuera F.D."/>
            <person name="Simoes-Barbosa A."/>
            <person name="Brown M.T."/>
            <person name="Hayes R.D."/>
            <person name="Mukherjee M."/>
            <person name="Okumura C.Y."/>
            <person name="Schneider R."/>
            <person name="Smith A.J."/>
            <person name="Vanacova S."/>
            <person name="Villalvazo M."/>
            <person name="Haas B.J."/>
            <person name="Pertea M."/>
            <person name="Feldblyum T.V."/>
            <person name="Utterback T.R."/>
            <person name="Shu C.L."/>
            <person name="Osoegawa K."/>
            <person name="de Jong P.J."/>
            <person name="Hrdy I."/>
            <person name="Horvathova L."/>
            <person name="Zubacova Z."/>
            <person name="Dolezal P."/>
            <person name="Malik S.B."/>
            <person name="Logsdon J.M. Jr."/>
            <person name="Henze K."/>
            <person name="Gupta A."/>
            <person name="Wang C.C."/>
            <person name="Dunne R.L."/>
            <person name="Upcroft J.A."/>
            <person name="Upcroft P."/>
            <person name="White O."/>
            <person name="Salzberg S.L."/>
            <person name="Tang P."/>
            <person name="Chiu C.-H."/>
            <person name="Lee Y.-S."/>
            <person name="Embley T.M."/>
            <person name="Coombs G.H."/>
            <person name="Mottram J.C."/>
            <person name="Tachezy J."/>
            <person name="Fraser-Liggett C.M."/>
            <person name="Johnson P.J."/>
        </authorList>
    </citation>
    <scope>NUCLEOTIDE SEQUENCE [LARGE SCALE GENOMIC DNA]</scope>
    <source>
        <strain evidence="2">G3</strain>
    </source>
</reference>
<gene>
    <name evidence="2" type="ORF">TVAG_415620</name>
</gene>
<feature type="compositionally biased region" description="Basic and acidic residues" evidence="1">
    <location>
        <begin position="672"/>
        <end position="683"/>
    </location>
</feature>
<evidence type="ECO:0000256" key="1">
    <source>
        <dbReference type="SAM" id="MobiDB-lite"/>
    </source>
</evidence>
<dbReference type="SUPFAM" id="SSF48350">
    <property type="entry name" value="GTPase activation domain, GAP"/>
    <property type="match status" value="1"/>
</dbReference>
<dbReference type="VEuPathDB" id="TrichDB:TVAG_415620"/>
<keyword evidence="3" id="KW-1185">Reference proteome</keyword>
<dbReference type="KEGG" id="tva:4746272"/>
<feature type="region of interest" description="Disordered" evidence="1">
    <location>
        <begin position="663"/>
        <end position="773"/>
    </location>
</feature>